<proteinExistence type="predicted"/>
<keyword evidence="3" id="KW-1185">Reference proteome</keyword>
<dbReference type="EMBL" id="CP045894">
    <property type="protein sequence ID" value="QQP54703.1"/>
    <property type="molecule type" value="Genomic_DNA"/>
</dbReference>
<dbReference type="OrthoDB" id="10615617at2759"/>
<organism evidence="2 3">
    <name type="scientific">Caligus rogercresseyi</name>
    <name type="common">Sea louse</name>
    <dbReference type="NCBI Taxonomy" id="217165"/>
    <lineage>
        <taxon>Eukaryota</taxon>
        <taxon>Metazoa</taxon>
        <taxon>Ecdysozoa</taxon>
        <taxon>Arthropoda</taxon>
        <taxon>Crustacea</taxon>
        <taxon>Multicrustacea</taxon>
        <taxon>Hexanauplia</taxon>
        <taxon>Copepoda</taxon>
        <taxon>Siphonostomatoida</taxon>
        <taxon>Caligidae</taxon>
        <taxon>Caligus</taxon>
    </lineage>
</organism>
<dbReference type="Proteomes" id="UP000595437">
    <property type="component" value="Chromosome 5"/>
</dbReference>
<feature type="transmembrane region" description="Helical" evidence="1">
    <location>
        <begin position="61"/>
        <end position="81"/>
    </location>
</feature>
<reference evidence="3" key="1">
    <citation type="submission" date="2021-01" db="EMBL/GenBank/DDBJ databases">
        <title>Caligus Genome Assembly.</title>
        <authorList>
            <person name="Gallardo-Escarate C."/>
        </authorList>
    </citation>
    <scope>NUCLEOTIDE SEQUENCE [LARGE SCALE GENOMIC DNA]</scope>
</reference>
<protein>
    <submittedName>
        <fullName evidence="2">Uncharacterized protein</fullName>
    </submittedName>
</protein>
<gene>
    <name evidence="2" type="ORF">FKW44_007618</name>
</gene>
<evidence type="ECO:0000313" key="3">
    <source>
        <dbReference type="Proteomes" id="UP000595437"/>
    </source>
</evidence>
<keyword evidence="1" id="KW-0472">Membrane</keyword>
<accession>A0A7T8KEZ8</accession>
<sequence>MDDMGGDDAGAGDDMGMDMDSLGLGSDGDDSNLLINGVDEFGNANSSENLQLQTLFALQELGIVIGVAFMVGLIFLVMISLEKVCDEVSIQYRRRWVPGKRMPTLRILQHLWGLLNDTKTDGLGIG</sequence>
<evidence type="ECO:0000313" key="2">
    <source>
        <dbReference type="EMBL" id="QQP54703.1"/>
    </source>
</evidence>
<keyword evidence="1" id="KW-1133">Transmembrane helix</keyword>
<dbReference type="AlphaFoldDB" id="A0A7T8KEZ8"/>
<keyword evidence="1" id="KW-0812">Transmembrane</keyword>
<evidence type="ECO:0000256" key="1">
    <source>
        <dbReference type="SAM" id="Phobius"/>
    </source>
</evidence>
<name>A0A7T8KEZ8_CALRO</name>